<comment type="caution">
    <text evidence="2">The sequence shown here is derived from an EMBL/GenBank/DDBJ whole genome shotgun (WGS) entry which is preliminary data.</text>
</comment>
<gene>
    <name evidence="2" type="ORF">H8711_05665</name>
</gene>
<dbReference type="RefSeq" id="WP_249282498.1">
    <property type="nucleotide sequence ID" value="NZ_JACRST010000005.1"/>
</dbReference>
<protein>
    <submittedName>
        <fullName evidence="2">DUF1700 domain-containing protein</fullName>
    </submittedName>
</protein>
<name>A0A926E072_9FIRM</name>
<feature type="transmembrane region" description="Helical" evidence="1">
    <location>
        <begin position="91"/>
        <end position="109"/>
    </location>
</feature>
<keyword evidence="3" id="KW-1185">Reference proteome</keyword>
<feature type="transmembrane region" description="Helical" evidence="1">
    <location>
        <begin position="165"/>
        <end position="186"/>
    </location>
</feature>
<keyword evidence="1" id="KW-0472">Membrane</keyword>
<dbReference type="EMBL" id="JACRST010000005">
    <property type="protein sequence ID" value="MBC8546420.1"/>
    <property type="molecule type" value="Genomic_DNA"/>
</dbReference>
<sequence length="208" mass="22388">MTRLDFFMRLREGLHRLPPEEIENAVRYYVEYFDEAGPENEQRVLEELGDPMKIAQQITAEYMVRAIEPYRPAPDEQGPEAAGPQPPRKSGLSAVWIAILAVFASPIALPVAIAIAAVAFALVVVVACVFLSFFGVSVGMMAGGVFGMVVGILCLSAHVPTGVCAIGSGMVVSGVGLLLFLPTVWLTRATFSGIARLISRRVVRRDAA</sequence>
<dbReference type="AlphaFoldDB" id="A0A926E072"/>
<evidence type="ECO:0000313" key="2">
    <source>
        <dbReference type="EMBL" id="MBC8546420.1"/>
    </source>
</evidence>
<dbReference type="Pfam" id="PF22564">
    <property type="entry name" value="HAAS"/>
    <property type="match status" value="1"/>
</dbReference>
<evidence type="ECO:0000313" key="3">
    <source>
        <dbReference type="Proteomes" id="UP000653127"/>
    </source>
</evidence>
<keyword evidence="1" id="KW-0812">Transmembrane</keyword>
<proteinExistence type="predicted"/>
<reference evidence="2" key="1">
    <citation type="submission" date="2020-08" db="EMBL/GenBank/DDBJ databases">
        <title>Genome public.</title>
        <authorList>
            <person name="Liu C."/>
            <person name="Sun Q."/>
        </authorList>
    </citation>
    <scope>NUCLEOTIDE SEQUENCE</scope>
    <source>
        <strain evidence="2">NSJ-31</strain>
    </source>
</reference>
<organism evidence="2 3">
    <name type="scientific">Ligaoa zhengdingensis</name>
    <dbReference type="NCBI Taxonomy" id="2763658"/>
    <lineage>
        <taxon>Bacteria</taxon>
        <taxon>Bacillati</taxon>
        <taxon>Bacillota</taxon>
        <taxon>Clostridia</taxon>
        <taxon>Eubacteriales</taxon>
        <taxon>Oscillospiraceae</taxon>
        <taxon>Ligaoa</taxon>
    </lineage>
</organism>
<feature type="transmembrane region" description="Helical" evidence="1">
    <location>
        <begin position="115"/>
        <end position="134"/>
    </location>
</feature>
<dbReference type="Proteomes" id="UP000653127">
    <property type="component" value="Unassembled WGS sequence"/>
</dbReference>
<accession>A0A926E072</accession>
<keyword evidence="1" id="KW-1133">Transmembrane helix</keyword>
<evidence type="ECO:0000256" key="1">
    <source>
        <dbReference type="SAM" id="Phobius"/>
    </source>
</evidence>